<sequence length="750" mass="82871">MLTRSRSYYLMRLERLRRIRRVRNLATLGLVVLGPVLALVTYLVLGPLEHGGNTPSLRIILLIDLVYILLVAALVLSEVARLIAARRAKSAGSRLHLRLTGVFALMALIPTVSVAVFAGLTINVGLEGWFSDRVRSVVGNSLAAAEAYENEQSDDLREDAIALARAIDQARNQGVDVPDTQLLADGQRLIQRGLREAYMIDGTGEIRARGDRSYLFDFEQPTPEQIRAAQALDGAPLVIEDWANNEFRALVLMEAFIDRYLYVSRDVDGKILSLLDDTKETVRLYQQLENERGKLLFEFGLLYVGFAVILILASIWLGLWFAERLSGPVGRLTGAAQQVGAGDLEVQVREEDGDDEIAMLGRYFNQMTKQLKGQRETLLDNTRQIERRRRLFDSVLSSVTSGVVGLDPEGRVAFVNRSAARLLDWSEDQQSFALSVAVPEFATLFNTVVTGKNEVAQGEIKVSRQGQMENLLVRVATRRSEDGRLEGYVVAFDDVTDLVSAQRMAAWGDVARRIAHEIKNPLTPIQLSAERIQRKFGPKLPDDAASLEQLTGVIIRQTGDLRRIVDEFSKFARMPEPETSVQNVVQVLRDAVVLQQSGQPDVTISANLPTQDVMARIDQTMLSQALTNLIKNAGEAIESRHENNPDAEIEPRIKVQLTTSQTALQITIADNGIGLPEDRARLFEPYVTTRSEGTGLGLSIVKKIIEEHGGTLTLENAPVFAGETHFGAMAVITLPLAAPTGTPELETHNE</sequence>
<evidence type="ECO:0000256" key="1">
    <source>
        <dbReference type="ARBA" id="ARBA00000085"/>
    </source>
</evidence>
<evidence type="ECO:0000259" key="17">
    <source>
        <dbReference type="PROSITE" id="PS50885"/>
    </source>
</evidence>
<feature type="domain" description="HAMP" evidence="17">
    <location>
        <begin position="323"/>
        <end position="376"/>
    </location>
</feature>
<evidence type="ECO:0000256" key="10">
    <source>
        <dbReference type="ARBA" id="ARBA00022840"/>
    </source>
</evidence>
<dbReference type="InterPro" id="IPR005467">
    <property type="entry name" value="His_kinase_dom"/>
</dbReference>
<evidence type="ECO:0000256" key="9">
    <source>
        <dbReference type="ARBA" id="ARBA00022777"/>
    </source>
</evidence>
<dbReference type="Gene3D" id="1.10.287.130">
    <property type="match status" value="1"/>
</dbReference>
<dbReference type="Gene3D" id="3.30.450.20">
    <property type="entry name" value="PAS domain"/>
    <property type="match status" value="1"/>
</dbReference>
<keyword evidence="9" id="KW-0418">Kinase</keyword>
<dbReference type="GO" id="GO:0005886">
    <property type="term" value="C:plasma membrane"/>
    <property type="evidence" value="ECO:0007669"/>
    <property type="project" value="UniProtKB-SubCell"/>
</dbReference>
<dbReference type="Pfam" id="PF00512">
    <property type="entry name" value="HisKA"/>
    <property type="match status" value="1"/>
</dbReference>
<dbReference type="SMART" id="SM00304">
    <property type="entry name" value="HAMP"/>
    <property type="match status" value="1"/>
</dbReference>
<dbReference type="SUPFAM" id="SSF47384">
    <property type="entry name" value="Homodimeric domain of signal transducing histidine kinase"/>
    <property type="match status" value="1"/>
</dbReference>
<dbReference type="PANTHER" id="PTHR42878">
    <property type="entry name" value="TWO-COMPONENT HISTIDINE KINASE"/>
    <property type="match status" value="1"/>
</dbReference>
<keyword evidence="12" id="KW-0902">Two-component regulatory system</keyword>
<evidence type="ECO:0000256" key="8">
    <source>
        <dbReference type="ARBA" id="ARBA00022741"/>
    </source>
</evidence>
<proteinExistence type="predicted"/>
<dbReference type="InterPro" id="IPR050351">
    <property type="entry name" value="BphY/WalK/GraS-like"/>
</dbReference>
<dbReference type="PIRSF" id="PIRSF037532">
    <property type="entry name" value="STHK_NtrY"/>
    <property type="match status" value="1"/>
</dbReference>
<evidence type="ECO:0000256" key="6">
    <source>
        <dbReference type="ARBA" id="ARBA00022679"/>
    </source>
</evidence>
<dbReference type="InterPro" id="IPR003661">
    <property type="entry name" value="HisK_dim/P_dom"/>
</dbReference>
<dbReference type="PROSITE" id="PS50109">
    <property type="entry name" value="HIS_KIN"/>
    <property type="match status" value="1"/>
</dbReference>
<feature type="transmembrane region" description="Helical" evidence="14">
    <location>
        <begin position="21"/>
        <end position="45"/>
    </location>
</feature>
<name>A0A0F9VHN5_9ZZZZ</name>
<dbReference type="SUPFAM" id="SSF55874">
    <property type="entry name" value="ATPase domain of HSP90 chaperone/DNA topoisomerase II/histidine kinase"/>
    <property type="match status" value="1"/>
</dbReference>
<feature type="domain" description="PAS" evidence="16">
    <location>
        <begin position="388"/>
        <end position="429"/>
    </location>
</feature>
<dbReference type="CDD" id="cd06225">
    <property type="entry name" value="HAMP"/>
    <property type="match status" value="1"/>
</dbReference>
<dbReference type="InterPro" id="IPR045671">
    <property type="entry name" value="NtrY-like_N"/>
</dbReference>
<dbReference type="PANTHER" id="PTHR42878:SF7">
    <property type="entry name" value="SENSOR HISTIDINE KINASE GLRK"/>
    <property type="match status" value="1"/>
</dbReference>
<evidence type="ECO:0000256" key="14">
    <source>
        <dbReference type="SAM" id="Phobius"/>
    </source>
</evidence>
<dbReference type="SUPFAM" id="SSF158472">
    <property type="entry name" value="HAMP domain-like"/>
    <property type="match status" value="1"/>
</dbReference>
<evidence type="ECO:0000256" key="3">
    <source>
        <dbReference type="ARBA" id="ARBA00012438"/>
    </source>
</evidence>
<evidence type="ECO:0000259" key="15">
    <source>
        <dbReference type="PROSITE" id="PS50109"/>
    </source>
</evidence>
<evidence type="ECO:0000256" key="5">
    <source>
        <dbReference type="ARBA" id="ARBA00022553"/>
    </source>
</evidence>
<dbReference type="InterPro" id="IPR000014">
    <property type="entry name" value="PAS"/>
</dbReference>
<dbReference type="GO" id="GO:0000156">
    <property type="term" value="F:phosphorelay response regulator activity"/>
    <property type="evidence" value="ECO:0007669"/>
    <property type="project" value="TreeGrafter"/>
</dbReference>
<dbReference type="SMART" id="SM00388">
    <property type="entry name" value="HisKA"/>
    <property type="match status" value="1"/>
</dbReference>
<dbReference type="Pfam" id="PF00672">
    <property type="entry name" value="HAMP"/>
    <property type="match status" value="1"/>
</dbReference>
<dbReference type="Pfam" id="PF02518">
    <property type="entry name" value="HATPase_c"/>
    <property type="match status" value="1"/>
</dbReference>
<dbReference type="PROSITE" id="PS50112">
    <property type="entry name" value="PAS"/>
    <property type="match status" value="1"/>
</dbReference>
<evidence type="ECO:0000313" key="18">
    <source>
        <dbReference type="EMBL" id="KKN99327.1"/>
    </source>
</evidence>
<evidence type="ECO:0000256" key="11">
    <source>
        <dbReference type="ARBA" id="ARBA00022989"/>
    </source>
</evidence>
<evidence type="ECO:0000256" key="7">
    <source>
        <dbReference type="ARBA" id="ARBA00022692"/>
    </source>
</evidence>
<comment type="subcellular location">
    <subcellularLocation>
        <location evidence="2">Cell membrane</location>
        <topology evidence="2">Multi-pass membrane protein</topology>
    </subcellularLocation>
</comment>
<dbReference type="Pfam" id="PF00989">
    <property type="entry name" value="PAS"/>
    <property type="match status" value="1"/>
</dbReference>
<dbReference type="GO" id="GO:0000155">
    <property type="term" value="F:phosphorelay sensor kinase activity"/>
    <property type="evidence" value="ECO:0007669"/>
    <property type="project" value="InterPro"/>
</dbReference>
<dbReference type="Pfam" id="PF19312">
    <property type="entry name" value="NtrY_N"/>
    <property type="match status" value="1"/>
</dbReference>
<evidence type="ECO:0000256" key="4">
    <source>
        <dbReference type="ARBA" id="ARBA00022475"/>
    </source>
</evidence>
<dbReference type="SMART" id="SM00387">
    <property type="entry name" value="HATPase_c"/>
    <property type="match status" value="1"/>
</dbReference>
<evidence type="ECO:0000256" key="12">
    <source>
        <dbReference type="ARBA" id="ARBA00023012"/>
    </source>
</evidence>
<organism evidence="18">
    <name type="scientific">marine sediment metagenome</name>
    <dbReference type="NCBI Taxonomy" id="412755"/>
    <lineage>
        <taxon>unclassified sequences</taxon>
        <taxon>metagenomes</taxon>
        <taxon>ecological metagenomes</taxon>
    </lineage>
</organism>
<dbReference type="InterPro" id="IPR003660">
    <property type="entry name" value="HAMP_dom"/>
</dbReference>
<dbReference type="Gene3D" id="3.30.565.10">
    <property type="entry name" value="Histidine kinase-like ATPase, C-terminal domain"/>
    <property type="match status" value="1"/>
</dbReference>
<keyword evidence="8" id="KW-0547">Nucleotide-binding</keyword>
<dbReference type="InterPro" id="IPR003594">
    <property type="entry name" value="HATPase_dom"/>
</dbReference>
<feature type="transmembrane region" description="Helical" evidence="14">
    <location>
        <begin position="57"/>
        <end position="76"/>
    </location>
</feature>
<comment type="catalytic activity">
    <reaction evidence="1">
        <text>ATP + protein L-histidine = ADP + protein N-phospho-L-histidine.</text>
        <dbReference type="EC" id="2.7.13.3"/>
    </reaction>
</comment>
<dbReference type="InterPro" id="IPR035965">
    <property type="entry name" value="PAS-like_dom_sf"/>
</dbReference>
<feature type="transmembrane region" description="Helical" evidence="14">
    <location>
        <begin position="301"/>
        <end position="322"/>
    </location>
</feature>
<reference evidence="18" key="1">
    <citation type="journal article" date="2015" name="Nature">
        <title>Complex archaea that bridge the gap between prokaryotes and eukaryotes.</title>
        <authorList>
            <person name="Spang A."/>
            <person name="Saw J.H."/>
            <person name="Jorgensen S.L."/>
            <person name="Zaremba-Niedzwiedzka K."/>
            <person name="Martijn J."/>
            <person name="Lind A.E."/>
            <person name="van Eijk R."/>
            <person name="Schleper C."/>
            <person name="Guy L."/>
            <person name="Ettema T.J."/>
        </authorList>
    </citation>
    <scope>NUCLEOTIDE SEQUENCE</scope>
</reference>
<evidence type="ECO:0000256" key="13">
    <source>
        <dbReference type="ARBA" id="ARBA00023136"/>
    </source>
</evidence>
<dbReference type="InterPro" id="IPR013767">
    <property type="entry name" value="PAS_fold"/>
</dbReference>
<evidence type="ECO:0000259" key="16">
    <source>
        <dbReference type="PROSITE" id="PS50112"/>
    </source>
</evidence>
<protein>
    <recommendedName>
        <fullName evidence="3">histidine kinase</fullName>
        <ecNumber evidence="3">2.7.13.3</ecNumber>
    </recommendedName>
</protein>
<keyword evidence="13 14" id="KW-0472">Membrane</keyword>
<accession>A0A0F9VHN5</accession>
<feature type="transmembrane region" description="Helical" evidence="14">
    <location>
        <begin position="97"/>
        <end position="122"/>
    </location>
</feature>
<dbReference type="PRINTS" id="PR00344">
    <property type="entry name" value="BCTRLSENSOR"/>
</dbReference>
<comment type="caution">
    <text evidence="18">The sequence shown here is derived from an EMBL/GenBank/DDBJ whole genome shotgun (WGS) entry which is preliminary data.</text>
</comment>
<dbReference type="InterPro" id="IPR017232">
    <property type="entry name" value="NtrY"/>
</dbReference>
<dbReference type="FunFam" id="1.10.287.130:FF:000107">
    <property type="entry name" value="Sensor histidine kinase YycG"/>
    <property type="match status" value="1"/>
</dbReference>
<dbReference type="EC" id="2.7.13.3" evidence="3"/>
<keyword evidence="11 14" id="KW-1133">Transmembrane helix</keyword>
<dbReference type="GO" id="GO:0006355">
    <property type="term" value="P:regulation of DNA-templated transcription"/>
    <property type="evidence" value="ECO:0007669"/>
    <property type="project" value="InterPro"/>
</dbReference>
<dbReference type="GO" id="GO:0005524">
    <property type="term" value="F:ATP binding"/>
    <property type="evidence" value="ECO:0007669"/>
    <property type="project" value="UniProtKB-KW"/>
</dbReference>
<keyword evidence="4" id="KW-1003">Cell membrane</keyword>
<evidence type="ECO:0000256" key="2">
    <source>
        <dbReference type="ARBA" id="ARBA00004651"/>
    </source>
</evidence>
<keyword evidence="6" id="KW-0808">Transferase</keyword>
<dbReference type="CDD" id="cd00130">
    <property type="entry name" value="PAS"/>
    <property type="match status" value="1"/>
</dbReference>
<dbReference type="EMBL" id="LAZR01000047">
    <property type="protein sequence ID" value="KKN99327.1"/>
    <property type="molecule type" value="Genomic_DNA"/>
</dbReference>
<keyword evidence="7 14" id="KW-0812">Transmembrane</keyword>
<dbReference type="InterPro" id="IPR036097">
    <property type="entry name" value="HisK_dim/P_sf"/>
</dbReference>
<dbReference type="AlphaFoldDB" id="A0A0F9VHN5"/>
<dbReference type="GO" id="GO:0007234">
    <property type="term" value="P:osmosensory signaling via phosphorelay pathway"/>
    <property type="evidence" value="ECO:0007669"/>
    <property type="project" value="TreeGrafter"/>
</dbReference>
<dbReference type="PROSITE" id="PS50885">
    <property type="entry name" value="HAMP"/>
    <property type="match status" value="1"/>
</dbReference>
<dbReference type="CDD" id="cd00082">
    <property type="entry name" value="HisKA"/>
    <property type="match status" value="1"/>
</dbReference>
<dbReference type="GO" id="GO:0030295">
    <property type="term" value="F:protein kinase activator activity"/>
    <property type="evidence" value="ECO:0007669"/>
    <property type="project" value="TreeGrafter"/>
</dbReference>
<dbReference type="Gene3D" id="6.10.340.10">
    <property type="match status" value="1"/>
</dbReference>
<dbReference type="SUPFAM" id="SSF55785">
    <property type="entry name" value="PYP-like sensor domain (PAS domain)"/>
    <property type="match status" value="1"/>
</dbReference>
<keyword evidence="5" id="KW-0597">Phosphoprotein</keyword>
<dbReference type="InterPro" id="IPR036890">
    <property type="entry name" value="HATPase_C_sf"/>
</dbReference>
<gene>
    <name evidence="18" type="ORF">LCGC14_0137710</name>
</gene>
<keyword evidence="10" id="KW-0067">ATP-binding</keyword>
<feature type="domain" description="Histidine kinase" evidence="15">
    <location>
        <begin position="513"/>
        <end position="738"/>
    </location>
</feature>
<dbReference type="InterPro" id="IPR004358">
    <property type="entry name" value="Sig_transdc_His_kin-like_C"/>
</dbReference>